<dbReference type="RefSeq" id="WP_156272600.1">
    <property type="nucleotide sequence ID" value="NZ_CP046244.1"/>
</dbReference>
<dbReference type="Proteomes" id="UP000425916">
    <property type="component" value="Chromosome"/>
</dbReference>
<dbReference type="EMBL" id="CP046244">
    <property type="protein sequence ID" value="QGP91968.1"/>
    <property type="molecule type" value="Genomic_DNA"/>
</dbReference>
<name>A0A6I5ZQ80_9FIRM</name>
<organism evidence="1 2">
    <name type="scientific">Neomoorella glycerini</name>
    <dbReference type="NCBI Taxonomy" id="55779"/>
    <lineage>
        <taxon>Bacteria</taxon>
        <taxon>Bacillati</taxon>
        <taxon>Bacillota</taxon>
        <taxon>Clostridia</taxon>
        <taxon>Neomoorellales</taxon>
        <taxon>Neomoorellaceae</taxon>
        <taxon>Neomoorella</taxon>
    </lineage>
</organism>
<evidence type="ECO:0008006" key="3">
    <source>
        <dbReference type="Google" id="ProtNLM"/>
    </source>
</evidence>
<dbReference type="InterPro" id="IPR027839">
    <property type="entry name" value="DUF4432"/>
</dbReference>
<keyword evidence="2" id="KW-1185">Reference proteome</keyword>
<evidence type="ECO:0000313" key="2">
    <source>
        <dbReference type="Proteomes" id="UP000425916"/>
    </source>
</evidence>
<sequence>MAHLFDREFTRRDIRRYFGSLEQVAGLRPFTYGEGRAEGLKAVEVRTGSGFRFVVLPGRGLDIGLAEYRGLPLAFRSAVGESGPQYFEPAGLGWLRNFGGGLLVTCGLTYLGSPCQDAGEELGLHGRINNVPAEELGTATAWEGDECIFTIKGRVREAVAVFGPNVLLERTIRARLGENRLFIHDVVTNEGWQPAPHMILYHINLGYPVLDAGSELLAASREVKPRDEVAARGLASYRIYEGPTPGFPDTVFYHDLQPDAKGWCQAALVNRRLNLGVYVRYERQNLPNFIQWKFTGEGDYVAGLEPANCLVEGRARERQRGTLVYLAPGEVREYRLEIGVLTTAEEIDAFARALPAIS</sequence>
<dbReference type="Gene3D" id="2.70.98.10">
    <property type="match status" value="1"/>
</dbReference>
<accession>A0A6I5ZQ80</accession>
<dbReference type="AlphaFoldDB" id="A0A6I5ZQ80"/>
<reference evidence="1 2" key="1">
    <citation type="submission" date="2019-11" db="EMBL/GenBank/DDBJ databases">
        <title>Genome sequence of Moorella glycerini DSM11254.</title>
        <authorList>
            <person name="Poehlein A."/>
            <person name="Boeer T."/>
            <person name="Daniel R."/>
        </authorList>
    </citation>
    <scope>NUCLEOTIDE SEQUENCE [LARGE SCALE GENOMIC DNA]</scope>
    <source>
        <strain evidence="1 2">DSM 11254</strain>
    </source>
</reference>
<dbReference type="OrthoDB" id="9791280at2"/>
<dbReference type="CDD" id="cd09023">
    <property type="entry name" value="Aldose_epim_Ec_c4013"/>
    <property type="match status" value="1"/>
</dbReference>
<dbReference type="InterPro" id="IPR014718">
    <property type="entry name" value="GH-type_carb-bd"/>
</dbReference>
<dbReference type="Pfam" id="PF14486">
    <property type="entry name" value="DUF4432"/>
    <property type="match status" value="1"/>
</dbReference>
<dbReference type="GO" id="GO:0030246">
    <property type="term" value="F:carbohydrate binding"/>
    <property type="evidence" value="ECO:0007669"/>
    <property type="project" value="InterPro"/>
</dbReference>
<proteinExistence type="predicted"/>
<protein>
    <recommendedName>
        <fullName evidence="3">Aldose 1-/Glucose-6-phosphate 1-epimerase</fullName>
    </recommendedName>
</protein>
<gene>
    <name evidence="1" type="ORF">MGLY_13170</name>
</gene>
<evidence type="ECO:0000313" key="1">
    <source>
        <dbReference type="EMBL" id="QGP91968.1"/>
    </source>
</evidence>